<dbReference type="EMBL" id="KY817360">
    <property type="protein sequence ID" value="ARK07698.1"/>
    <property type="molecule type" value="Genomic_DNA"/>
</dbReference>
<protein>
    <submittedName>
        <fullName evidence="2">Uncharacterized protein</fullName>
    </submittedName>
</protein>
<proteinExistence type="predicted"/>
<dbReference type="Proteomes" id="UP000225832">
    <property type="component" value="Segment"/>
</dbReference>
<name>A0A1W6DXR0_9VIRU</name>
<reference evidence="2 3" key="1">
    <citation type="submission" date="2017-03" db="EMBL/GenBank/DDBJ databases">
        <title>Complete genome of Rhodococcus opacus Tectivirus Toil.</title>
        <authorList>
            <person name="Gill J.J."/>
            <person name="Wang B."/>
            <person name="Young R."/>
            <person name="Chu K.-H."/>
        </authorList>
    </citation>
    <scope>NUCLEOTIDE SEQUENCE [LARGE SCALE GENOMIC DNA]</scope>
</reference>
<keyword evidence="1" id="KW-0812">Transmembrane</keyword>
<sequence length="38" mass="3862">MEASSISGRVDVPMTAGTLTIAALVLLFALNKLTVSLG</sequence>
<evidence type="ECO:0000313" key="3">
    <source>
        <dbReference type="Proteomes" id="UP000225832"/>
    </source>
</evidence>
<keyword evidence="1" id="KW-0472">Membrane</keyword>
<organism evidence="2 3">
    <name type="scientific">Rhodococcus phage Toil</name>
    <dbReference type="NCBI Taxonomy" id="1975614"/>
    <lineage>
        <taxon>Viruses</taxon>
        <taxon>Varidnaviria</taxon>
        <taxon>Bamfordvirae</taxon>
        <taxon>Preplasmiviricota</taxon>
        <taxon>Prepoliviricotina</taxon>
        <taxon>Tectiliviricetes</taxon>
        <taxon>Kalamavirales</taxon>
        <taxon>Tectiviridae</taxon>
        <taxon>Epsilontectivirus</taxon>
        <taxon>Epsilontectivirus toil</taxon>
    </lineage>
</organism>
<evidence type="ECO:0000256" key="1">
    <source>
        <dbReference type="SAM" id="Phobius"/>
    </source>
</evidence>
<evidence type="ECO:0000313" key="2">
    <source>
        <dbReference type="EMBL" id="ARK07698.1"/>
    </source>
</evidence>
<keyword evidence="3" id="KW-1185">Reference proteome</keyword>
<gene>
    <name evidence="2" type="ORF">Toil_gp15</name>
</gene>
<accession>A0A1W6DXR0</accession>
<feature type="transmembrane region" description="Helical" evidence="1">
    <location>
        <begin position="12"/>
        <end position="30"/>
    </location>
</feature>
<keyword evidence="1" id="KW-1133">Transmembrane helix</keyword>